<evidence type="ECO:0000313" key="2">
    <source>
        <dbReference type="Proteomes" id="UP000305095"/>
    </source>
</evidence>
<comment type="caution">
    <text evidence="1">The sequence shown here is derived from an EMBL/GenBank/DDBJ whole genome shotgun (WGS) entry which is preliminary data.</text>
</comment>
<proteinExistence type="predicted"/>
<keyword evidence="1" id="KW-0808">Transferase</keyword>
<protein>
    <submittedName>
        <fullName evidence="1">Nucleotidyl transferase AbiEii/AbiGii toxin family protein</fullName>
    </submittedName>
</protein>
<gene>
    <name evidence="1" type="ORF">FDV58_17965</name>
</gene>
<accession>A0A4V6CXF0</accession>
<dbReference type="InterPro" id="IPR014942">
    <property type="entry name" value="AbiEii"/>
</dbReference>
<dbReference type="GO" id="GO:0016740">
    <property type="term" value="F:transferase activity"/>
    <property type="evidence" value="ECO:0007669"/>
    <property type="project" value="UniProtKB-KW"/>
</dbReference>
<reference evidence="1 2" key="1">
    <citation type="submission" date="2019-05" db="EMBL/GenBank/DDBJ databases">
        <title>Draft Genome of Bradyrhizobium elkanii strain SEMIA 938, Used in Commercial Inoculants for Lupinus spp. in Brazil.</title>
        <authorList>
            <person name="Hungria M."/>
            <person name="Delamuta J.R.M."/>
            <person name="Ribeiro R.A."/>
            <person name="Nogueira M.A."/>
        </authorList>
    </citation>
    <scope>NUCLEOTIDE SEQUENCE [LARGE SCALE GENOMIC DNA]</scope>
    <source>
        <strain evidence="1 2">Semia 938</strain>
    </source>
</reference>
<evidence type="ECO:0000313" key="1">
    <source>
        <dbReference type="EMBL" id="TKV80255.1"/>
    </source>
</evidence>
<dbReference type="Proteomes" id="UP000305095">
    <property type="component" value="Unassembled WGS sequence"/>
</dbReference>
<sequence>MGASVRGRLLNLSKQRRQPFDLLLNNYVLERLLYRLSQTAYRDRFILKGAMLLTNWFEDPLRPTRDLDLLGIGRDDPDEMVRIFQEVCGVSYNDGVVFDPKSVAVERIREQTEYGGLRITANAQVDTAQVRIVIDIAFGDAVEPGLQEMDLPVLLDFPALHLRAYARETVIAEKFQAMVMLGRANSRMKDLYDIWVLSRNFEFKGDALARAIAATFARRQTEIPKETPDALTSAFAQAPAKIAQWNSFVEDVSFKPGTLAEVVKDLNAFLTPQAATARALEDKKSTQ</sequence>
<dbReference type="EMBL" id="SZZP01000010">
    <property type="protein sequence ID" value="TKV80255.1"/>
    <property type="molecule type" value="Genomic_DNA"/>
</dbReference>
<dbReference type="AlphaFoldDB" id="A0A4V6CXF0"/>
<dbReference type="Pfam" id="PF08843">
    <property type="entry name" value="AbiEii"/>
    <property type="match status" value="1"/>
</dbReference>
<name>A0A4V6CXF0_BRAEL</name>
<organism evidence="1 2">
    <name type="scientific">Bradyrhizobium elkanii</name>
    <dbReference type="NCBI Taxonomy" id="29448"/>
    <lineage>
        <taxon>Bacteria</taxon>
        <taxon>Pseudomonadati</taxon>
        <taxon>Pseudomonadota</taxon>
        <taxon>Alphaproteobacteria</taxon>
        <taxon>Hyphomicrobiales</taxon>
        <taxon>Nitrobacteraceae</taxon>
        <taxon>Bradyrhizobium</taxon>
    </lineage>
</organism>